<feature type="compositionally biased region" description="Basic and acidic residues" evidence="1">
    <location>
        <begin position="1"/>
        <end position="18"/>
    </location>
</feature>
<proteinExistence type="predicted"/>
<organism evidence="2 3">
    <name type="scientific">Paludisphaera mucosa</name>
    <dbReference type="NCBI Taxonomy" id="3030827"/>
    <lineage>
        <taxon>Bacteria</taxon>
        <taxon>Pseudomonadati</taxon>
        <taxon>Planctomycetota</taxon>
        <taxon>Planctomycetia</taxon>
        <taxon>Isosphaerales</taxon>
        <taxon>Isosphaeraceae</taxon>
        <taxon>Paludisphaera</taxon>
    </lineage>
</organism>
<feature type="region of interest" description="Disordered" evidence="1">
    <location>
        <begin position="1"/>
        <end position="23"/>
    </location>
</feature>
<keyword evidence="3" id="KW-1185">Reference proteome</keyword>
<accession>A0ABT6F5K2</accession>
<comment type="caution">
    <text evidence="2">The sequence shown here is derived from an EMBL/GenBank/DDBJ whole genome shotgun (WGS) entry which is preliminary data.</text>
</comment>
<gene>
    <name evidence="2" type="ORF">PZE19_03680</name>
</gene>
<dbReference type="RefSeq" id="WP_277859220.1">
    <property type="nucleotide sequence ID" value="NZ_JARRAG010000001.1"/>
</dbReference>
<protein>
    <submittedName>
        <fullName evidence="2">Uncharacterized protein</fullName>
    </submittedName>
</protein>
<evidence type="ECO:0000313" key="3">
    <source>
        <dbReference type="Proteomes" id="UP001216907"/>
    </source>
</evidence>
<dbReference type="Proteomes" id="UP001216907">
    <property type="component" value="Unassembled WGS sequence"/>
</dbReference>
<dbReference type="EMBL" id="JARRAG010000001">
    <property type="protein sequence ID" value="MDG3002858.1"/>
    <property type="molecule type" value="Genomic_DNA"/>
</dbReference>
<name>A0ABT6F5K2_9BACT</name>
<sequence length="87" mass="9889">MRTADEIARDCAYDDPAKPRSVGPRWDVEARIQAALKGSPFVDRVFNESHRFRELAGAVMGPQQACESMFLDRPILPRWGGSERRSR</sequence>
<reference evidence="2 3" key="1">
    <citation type="submission" date="2023-03" db="EMBL/GenBank/DDBJ databases">
        <title>Paludisphaera mucosa sp. nov. a novel planctomycete from northern fen.</title>
        <authorList>
            <person name="Ivanova A."/>
        </authorList>
    </citation>
    <scope>NUCLEOTIDE SEQUENCE [LARGE SCALE GENOMIC DNA]</scope>
    <source>
        <strain evidence="2 3">Pla2</strain>
    </source>
</reference>
<evidence type="ECO:0000313" key="2">
    <source>
        <dbReference type="EMBL" id="MDG3002858.1"/>
    </source>
</evidence>
<evidence type="ECO:0000256" key="1">
    <source>
        <dbReference type="SAM" id="MobiDB-lite"/>
    </source>
</evidence>